<protein>
    <recommendedName>
        <fullName evidence="3">60 kDa heat shock protein, mitochondrial</fullName>
        <ecNumber evidence="2">5.6.1.7</ecNumber>
    </recommendedName>
    <alternativeName>
        <fullName evidence="5">60 kDa chaperonin</fullName>
    </alternativeName>
    <alternativeName>
        <fullName evidence="7">Chaperonin 60</fullName>
    </alternativeName>
    <alternativeName>
        <fullName evidence="6">Heat shock protein 60</fullName>
    </alternativeName>
    <alternativeName>
        <fullName evidence="10">Mitochondrial matrix protein P1</fullName>
    </alternativeName>
</protein>
<dbReference type="GO" id="GO:0042026">
    <property type="term" value="P:protein refolding"/>
    <property type="evidence" value="ECO:0007669"/>
    <property type="project" value="InterPro"/>
</dbReference>
<evidence type="ECO:0000256" key="6">
    <source>
        <dbReference type="ARBA" id="ARBA00030005"/>
    </source>
</evidence>
<evidence type="ECO:0000256" key="1">
    <source>
        <dbReference type="ARBA" id="ARBA00006607"/>
    </source>
</evidence>
<dbReference type="Proteomes" id="UP000030759">
    <property type="component" value="Unassembled WGS sequence"/>
</dbReference>
<dbReference type="EMBL" id="KE676355">
    <property type="protein sequence ID" value="ERE73969.1"/>
    <property type="molecule type" value="Genomic_DNA"/>
</dbReference>
<evidence type="ECO:0000313" key="12">
    <source>
        <dbReference type="Proteomes" id="UP000030759"/>
    </source>
</evidence>
<keyword evidence="4" id="KW-0143">Chaperone</keyword>
<comment type="similarity">
    <text evidence="1">Belongs to the chaperonin (HSP60) family.</text>
</comment>
<evidence type="ECO:0000256" key="4">
    <source>
        <dbReference type="ARBA" id="ARBA00023186"/>
    </source>
</evidence>
<organism evidence="11 12">
    <name type="scientific">Cricetulus griseus</name>
    <name type="common">Chinese hamster</name>
    <name type="synonym">Cricetulus barabensis griseus</name>
    <dbReference type="NCBI Taxonomy" id="10029"/>
    <lineage>
        <taxon>Eukaryota</taxon>
        <taxon>Metazoa</taxon>
        <taxon>Chordata</taxon>
        <taxon>Craniata</taxon>
        <taxon>Vertebrata</taxon>
        <taxon>Euteleostomi</taxon>
        <taxon>Mammalia</taxon>
        <taxon>Eutheria</taxon>
        <taxon>Euarchontoglires</taxon>
        <taxon>Glires</taxon>
        <taxon>Rodentia</taxon>
        <taxon>Myomorpha</taxon>
        <taxon>Muroidea</taxon>
        <taxon>Cricetidae</taxon>
        <taxon>Cricetinae</taxon>
        <taxon>Cricetulus</taxon>
    </lineage>
</organism>
<comment type="subunit">
    <text evidence="9">Homoheptamer arranged in a ring structure. The functional units of these chaperonins consist of heptameric rings of the large subunit Hsp60, which function as a back-to-back double ring. Interacts with 2 heptameric Hsp10 rings to form the symmetrical football complex. Interacts with HRAS. Interacts with ATAD3A. Interacts with ETFBKMT and EEF1AKMT3. Interacts with MFHAS1.</text>
</comment>
<name>A0A061I4D3_CRIGR</name>
<dbReference type="EC" id="5.6.1.7" evidence="2"/>
<dbReference type="PANTHER" id="PTHR45633">
    <property type="entry name" value="60 KDA HEAT SHOCK PROTEIN, MITOCHONDRIAL"/>
    <property type="match status" value="1"/>
</dbReference>
<dbReference type="AlphaFoldDB" id="A0A061I4D3"/>
<evidence type="ECO:0000313" key="11">
    <source>
        <dbReference type="EMBL" id="ERE73969.1"/>
    </source>
</evidence>
<evidence type="ECO:0000256" key="7">
    <source>
        <dbReference type="ARBA" id="ARBA00031799"/>
    </source>
</evidence>
<reference evidence="12" key="1">
    <citation type="journal article" date="2013" name="Nat. Biotechnol.">
        <title>Chinese hamster genome sequenced from sorted chromosomes.</title>
        <authorList>
            <person name="Brinkrolf K."/>
            <person name="Rupp O."/>
            <person name="Laux H."/>
            <person name="Kollin F."/>
            <person name="Ernst W."/>
            <person name="Linke B."/>
            <person name="Kofler R."/>
            <person name="Romand S."/>
            <person name="Hesse F."/>
            <person name="Budach W.E."/>
            <person name="Galosy S."/>
            <person name="Muller D."/>
            <person name="Noll T."/>
            <person name="Wienberg J."/>
            <person name="Jostock T."/>
            <person name="Leonard M."/>
            <person name="Grillari J."/>
            <person name="Tauch A."/>
            <person name="Goesmann A."/>
            <person name="Helk B."/>
            <person name="Mott J.E."/>
            <person name="Puhler A."/>
            <person name="Borth N."/>
        </authorList>
    </citation>
    <scope>NUCLEOTIDE SEQUENCE [LARGE SCALE GENOMIC DNA]</scope>
    <source>
        <strain evidence="12">17A/GY</strain>
    </source>
</reference>
<dbReference type="FunFam" id="3.50.7.10:FF:000001">
    <property type="entry name" value="60 kDa chaperonin"/>
    <property type="match status" value="1"/>
</dbReference>
<sequence length="142" mass="15493">MKFKSRCISQTSIDQKCEFQDAYVLLSEKKNSSVQFIVPAHEANAQCKQMVIFGEDVDGEALSTLVLNRLKAGLQIEAVKHPGFGDNRKNQLKDMAIATGGGQFGEQGLNLNLDDVQGHDLGKVQEVIVTKDAAMLLKVTDA</sequence>
<evidence type="ECO:0000256" key="2">
    <source>
        <dbReference type="ARBA" id="ARBA00012198"/>
    </source>
</evidence>
<gene>
    <name evidence="11" type="ORF">H671_5g13799</name>
</gene>
<evidence type="ECO:0000256" key="5">
    <source>
        <dbReference type="ARBA" id="ARBA00029756"/>
    </source>
</evidence>
<proteinExistence type="inferred from homology"/>
<accession>A0A061I4D3</accession>
<evidence type="ECO:0000256" key="3">
    <source>
        <dbReference type="ARBA" id="ARBA00019981"/>
    </source>
</evidence>
<dbReference type="GO" id="GO:0140662">
    <property type="term" value="F:ATP-dependent protein folding chaperone"/>
    <property type="evidence" value="ECO:0007669"/>
    <property type="project" value="InterPro"/>
</dbReference>
<comment type="function">
    <text evidence="8">Chaperonin implicated in mitochondrial protein import and macromolecular assembly. Together with Hsp10, facilitates the correct folding of imported proteins. May also prevent misfolding and promote the refolding and proper assembly of unfolded polypeptides generated under stress conditions in the mitochondrial matrix. The functional units of these chaperonins consist of heptameric rings of the large subunit Hsp60, which function as a back-to-back double ring. In a cyclic reaction, Hsp60 ring complexes bind one unfolded substrate protein per ring, followed by the binding of ATP and association with 2 heptameric rings of the co-chaperonin Hsp10. This leads to sequestration of the substrate protein in the inner cavity of Hsp60 where, for a certain period of time, it can fold undisturbed by other cell components. Synchronous hydrolysis of ATP in all Hsp60 subunits results in the dissociation of the chaperonin rings and the release of ADP and the folded substrate protein.</text>
</comment>
<evidence type="ECO:0000256" key="9">
    <source>
        <dbReference type="ARBA" id="ARBA00046475"/>
    </source>
</evidence>
<keyword evidence="11" id="KW-0346">Stress response</keyword>
<dbReference type="SUPFAM" id="SSF52029">
    <property type="entry name" value="GroEL apical domain-like"/>
    <property type="match status" value="1"/>
</dbReference>
<dbReference type="InterPro" id="IPR001844">
    <property type="entry name" value="Cpn60/GroEL"/>
</dbReference>
<dbReference type="Gene3D" id="3.50.7.10">
    <property type="entry name" value="GroEL"/>
    <property type="match status" value="1"/>
</dbReference>
<evidence type="ECO:0000256" key="8">
    <source>
        <dbReference type="ARBA" id="ARBA00037436"/>
    </source>
</evidence>
<dbReference type="InterPro" id="IPR027409">
    <property type="entry name" value="GroEL-like_apical_dom_sf"/>
</dbReference>
<evidence type="ECO:0000256" key="10">
    <source>
        <dbReference type="ARBA" id="ARBA00078324"/>
    </source>
</evidence>